<protein>
    <submittedName>
        <fullName evidence="10">Uncharacterized protein</fullName>
    </submittedName>
</protein>
<dbReference type="GO" id="GO:1901371">
    <property type="term" value="P:regulation of leaf morphogenesis"/>
    <property type="evidence" value="ECO:0007669"/>
    <property type="project" value="TreeGrafter"/>
</dbReference>
<reference evidence="12" key="1">
    <citation type="journal article" date="2017" name="Plant J.">
        <title>The pomegranate (Punica granatum L.) genome and the genomics of punicalagin biosynthesis.</title>
        <authorList>
            <person name="Qin G."/>
            <person name="Xu C."/>
            <person name="Ming R."/>
            <person name="Tang H."/>
            <person name="Guyot R."/>
            <person name="Kramer E.M."/>
            <person name="Hu Y."/>
            <person name="Yi X."/>
            <person name="Qi Y."/>
            <person name="Xu X."/>
            <person name="Gao Z."/>
            <person name="Pan H."/>
            <person name="Jian J."/>
            <person name="Tian Y."/>
            <person name="Yue Z."/>
            <person name="Xu Y."/>
        </authorList>
    </citation>
    <scope>NUCLEOTIDE SEQUENCE [LARGE SCALE GENOMIC DNA]</scope>
    <source>
        <strain evidence="12">cv. Dabenzi</strain>
    </source>
</reference>
<organism evidence="10 12">
    <name type="scientific">Punica granatum</name>
    <name type="common">Pomegranate</name>
    <dbReference type="NCBI Taxonomy" id="22663"/>
    <lineage>
        <taxon>Eukaryota</taxon>
        <taxon>Viridiplantae</taxon>
        <taxon>Streptophyta</taxon>
        <taxon>Embryophyta</taxon>
        <taxon>Tracheophyta</taxon>
        <taxon>Spermatophyta</taxon>
        <taxon>Magnoliopsida</taxon>
        <taxon>eudicotyledons</taxon>
        <taxon>Gunneridae</taxon>
        <taxon>Pentapetalae</taxon>
        <taxon>rosids</taxon>
        <taxon>malvids</taxon>
        <taxon>Myrtales</taxon>
        <taxon>Lythraceae</taxon>
        <taxon>Punica</taxon>
    </lineage>
</organism>
<comment type="similarity">
    <text evidence="2">Belongs to the C-terminally encoded plant signaling peptide (CEP) family.</text>
</comment>
<dbReference type="GeneID" id="116214506"/>
<feature type="chain" id="PRO_5014071663" evidence="9">
    <location>
        <begin position="30"/>
        <end position="115"/>
    </location>
</feature>
<evidence type="ECO:0000256" key="3">
    <source>
        <dbReference type="ARBA" id="ARBA00022523"/>
    </source>
</evidence>
<keyword evidence="5" id="KW-0372">Hormone</keyword>
<dbReference type="PANTHER" id="PTHR33348:SF44">
    <property type="entry name" value="PRECURSOR OF CEP6"/>
    <property type="match status" value="1"/>
</dbReference>
<sequence length="115" mass="12028">MAGAGGKFSIIFTIVILVSLLFLSDLVHGRKLPNTEPESKAGREETVIASHPKILSPRVAVMLQDEAEMESTGPGHSPGVGHLASESDDFWPTDPGHSPGAGHSTGPNVRDSGHP</sequence>
<evidence type="ECO:0000313" key="11">
    <source>
        <dbReference type="EMBL" id="PKI46099.1"/>
    </source>
</evidence>
<gene>
    <name evidence="10" type="ORF">CDL15_Pgr014582</name>
    <name evidence="11" type="ORF">CRG98_033494</name>
</gene>
<feature type="region of interest" description="Disordered" evidence="8">
    <location>
        <begin position="30"/>
        <end position="50"/>
    </location>
</feature>
<evidence type="ECO:0000256" key="4">
    <source>
        <dbReference type="ARBA" id="ARBA00022525"/>
    </source>
</evidence>
<evidence type="ECO:0000256" key="6">
    <source>
        <dbReference type="ARBA" id="ARBA00022729"/>
    </source>
</evidence>
<reference evidence="10" key="2">
    <citation type="submission" date="2017-06" db="EMBL/GenBank/DDBJ databases">
        <title>The pomegranate genome and the genomics of punicalagin biosynthesis.</title>
        <authorList>
            <person name="Xu C."/>
        </authorList>
    </citation>
    <scope>NUCLEOTIDE SEQUENCE [LARGE SCALE GENOMIC DNA]</scope>
    <source>
        <tissue evidence="10">Fresh leaf</tissue>
    </source>
</reference>
<feature type="region of interest" description="Disordered" evidence="8">
    <location>
        <begin position="64"/>
        <end position="115"/>
    </location>
</feature>
<dbReference type="GO" id="GO:0048046">
    <property type="term" value="C:apoplast"/>
    <property type="evidence" value="ECO:0007669"/>
    <property type="project" value="UniProtKB-SubCell"/>
</dbReference>
<evidence type="ECO:0000256" key="7">
    <source>
        <dbReference type="ARBA" id="ARBA00023278"/>
    </source>
</evidence>
<keyword evidence="13" id="KW-1185">Reference proteome</keyword>
<comment type="caution">
    <text evidence="10">The sequence shown here is derived from an EMBL/GenBank/DDBJ whole genome shotgun (WGS) entry which is preliminary data.</text>
</comment>
<dbReference type="EMBL" id="MTKT01004609">
    <property type="protein sequence ID" value="OWM70909.1"/>
    <property type="molecule type" value="Genomic_DNA"/>
</dbReference>
<dbReference type="OrthoDB" id="1863260at2759"/>
<dbReference type="InterPro" id="IPR033250">
    <property type="entry name" value="CEP"/>
</dbReference>
<dbReference type="AlphaFoldDB" id="A0A218WEI6"/>
<dbReference type="GO" id="GO:0048364">
    <property type="term" value="P:root development"/>
    <property type="evidence" value="ECO:0007669"/>
    <property type="project" value="InterPro"/>
</dbReference>
<dbReference type="Proteomes" id="UP000197138">
    <property type="component" value="Unassembled WGS sequence"/>
</dbReference>
<evidence type="ECO:0000256" key="2">
    <source>
        <dbReference type="ARBA" id="ARBA00008963"/>
    </source>
</evidence>
<evidence type="ECO:0000256" key="1">
    <source>
        <dbReference type="ARBA" id="ARBA00004271"/>
    </source>
</evidence>
<evidence type="ECO:0000313" key="13">
    <source>
        <dbReference type="Proteomes" id="UP000233551"/>
    </source>
</evidence>
<name>A0A218WEI6_PUNGR</name>
<keyword evidence="3" id="KW-0052">Apoplast</keyword>
<proteinExistence type="inferred from homology"/>
<feature type="signal peptide" evidence="9">
    <location>
        <begin position="1"/>
        <end position="29"/>
    </location>
</feature>
<keyword evidence="4" id="KW-0964">Secreted</keyword>
<dbReference type="Proteomes" id="UP000233551">
    <property type="component" value="Unassembled WGS sequence"/>
</dbReference>
<accession>A0A218WEI6</accession>
<dbReference type="PANTHER" id="PTHR33348">
    <property type="entry name" value="PRECURSOR OF CEP5"/>
    <property type="match status" value="1"/>
</dbReference>
<evidence type="ECO:0000313" key="10">
    <source>
        <dbReference type="EMBL" id="OWM70909.1"/>
    </source>
</evidence>
<reference evidence="11 13" key="3">
    <citation type="submission" date="2017-11" db="EMBL/GenBank/DDBJ databases">
        <title>De-novo sequencing of pomegranate (Punica granatum L.) genome.</title>
        <authorList>
            <person name="Akparov Z."/>
            <person name="Amiraslanov A."/>
            <person name="Hajiyeva S."/>
            <person name="Abbasov M."/>
            <person name="Kaur K."/>
            <person name="Hamwieh A."/>
            <person name="Solovyev V."/>
            <person name="Salamov A."/>
            <person name="Braich B."/>
            <person name="Kosarev P."/>
            <person name="Mahmoud A."/>
            <person name="Hajiyev E."/>
            <person name="Babayeva S."/>
            <person name="Izzatullayeva V."/>
            <person name="Mammadov A."/>
            <person name="Mammadov A."/>
            <person name="Sharifova S."/>
            <person name="Ojaghi J."/>
            <person name="Eynullazada K."/>
            <person name="Bayramov B."/>
            <person name="Abdulazimova A."/>
            <person name="Shahmuradov I."/>
        </authorList>
    </citation>
    <scope>NUCLEOTIDE SEQUENCE [LARGE SCALE GENOMIC DNA]</scope>
    <source>
        <strain evidence="11">AG2017</strain>
        <strain evidence="13">cv. AG2017</strain>
        <tissue evidence="11">Leaf</tissue>
    </source>
</reference>
<comment type="subcellular location">
    <subcellularLocation>
        <location evidence="1">Secreted</location>
        <location evidence="1">Extracellular space</location>
        <location evidence="1">Apoplast</location>
    </subcellularLocation>
</comment>
<feature type="compositionally biased region" description="Basic and acidic residues" evidence="8">
    <location>
        <begin position="37"/>
        <end position="46"/>
    </location>
</feature>
<dbReference type="GO" id="GO:0006995">
    <property type="term" value="P:cellular response to nitrogen starvation"/>
    <property type="evidence" value="ECO:0007669"/>
    <property type="project" value="UniProtKB-ARBA"/>
</dbReference>
<keyword evidence="6 9" id="KW-0732">Signal</keyword>
<keyword evidence="7" id="KW-0379">Hydroxylation</keyword>
<dbReference type="GO" id="GO:1902025">
    <property type="term" value="P:nitrate import"/>
    <property type="evidence" value="ECO:0007669"/>
    <property type="project" value="TreeGrafter"/>
</dbReference>
<evidence type="ECO:0000256" key="8">
    <source>
        <dbReference type="SAM" id="MobiDB-lite"/>
    </source>
</evidence>
<evidence type="ECO:0000313" key="12">
    <source>
        <dbReference type="Proteomes" id="UP000197138"/>
    </source>
</evidence>
<evidence type="ECO:0000256" key="9">
    <source>
        <dbReference type="SAM" id="SignalP"/>
    </source>
</evidence>
<evidence type="ECO:0000256" key="5">
    <source>
        <dbReference type="ARBA" id="ARBA00022702"/>
    </source>
</evidence>
<dbReference type="GO" id="GO:0005179">
    <property type="term" value="F:hormone activity"/>
    <property type="evidence" value="ECO:0007669"/>
    <property type="project" value="UniProtKB-KW"/>
</dbReference>
<dbReference type="GO" id="GO:2000280">
    <property type="term" value="P:regulation of root development"/>
    <property type="evidence" value="ECO:0007669"/>
    <property type="project" value="TreeGrafter"/>
</dbReference>
<dbReference type="EMBL" id="PGOL01002673">
    <property type="protein sequence ID" value="PKI46099.1"/>
    <property type="molecule type" value="Genomic_DNA"/>
</dbReference>